<keyword evidence="3" id="KW-1015">Disulfide bond</keyword>
<dbReference type="InterPro" id="IPR036179">
    <property type="entry name" value="Ig-like_dom_sf"/>
</dbReference>
<protein>
    <submittedName>
        <fullName evidence="5">Hemicentin-1-like protein</fullName>
    </submittedName>
</protein>
<dbReference type="EMBL" id="NCKU01000264">
    <property type="protein sequence ID" value="RWS16237.1"/>
    <property type="molecule type" value="Genomic_DNA"/>
</dbReference>
<keyword evidence="2" id="KW-0472">Membrane</keyword>
<dbReference type="PANTHER" id="PTHR23278:SF19">
    <property type="entry name" value="OBSCURIN"/>
    <property type="match status" value="1"/>
</dbReference>
<evidence type="ECO:0000259" key="4">
    <source>
        <dbReference type="PROSITE" id="PS50835"/>
    </source>
</evidence>
<keyword evidence="6" id="KW-1185">Reference proteome</keyword>
<dbReference type="CDD" id="cd00096">
    <property type="entry name" value="Ig"/>
    <property type="match status" value="1"/>
</dbReference>
<dbReference type="InterPro" id="IPR003599">
    <property type="entry name" value="Ig_sub"/>
</dbReference>
<dbReference type="SUPFAM" id="SSF48726">
    <property type="entry name" value="Immunoglobulin"/>
    <property type="match status" value="3"/>
</dbReference>
<comment type="caution">
    <text evidence="5">The sequence shown here is derived from an EMBL/GenBank/DDBJ whole genome shotgun (WGS) entry which is preliminary data.</text>
</comment>
<dbReference type="Proteomes" id="UP000285301">
    <property type="component" value="Unassembled WGS sequence"/>
</dbReference>
<organism evidence="5 6">
    <name type="scientific">Dinothrombium tinctorium</name>
    <dbReference type="NCBI Taxonomy" id="1965070"/>
    <lineage>
        <taxon>Eukaryota</taxon>
        <taxon>Metazoa</taxon>
        <taxon>Ecdysozoa</taxon>
        <taxon>Arthropoda</taxon>
        <taxon>Chelicerata</taxon>
        <taxon>Arachnida</taxon>
        <taxon>Acari</taxon>
        <taxon>Acariformes</taxon>
        <taxon>Trombidiformes</taxon>
        <taxon>Prostigmata</taxon>
        <taxon>Anystina</taxon>
        <taxon>Parasitengona</taxon>
        <taxon>Trombidioidea</taxon>
        <taxon>Trombidiidae</taxon>
        <taxon>Dinothrombium</taxon>
    </lineage>
</organism>
<dbReference type="InterPro" id="IPR013783">
    <property type="entry name" value="Ig-like_fold"/>
</dbReference>
<proteinExistence type="predicted"/>
<gene>
    <name evidence="5" type="ORF">B4U79_07685</name>
</gene>
<dbReference type="Gene3D" id="2.60.40.10">
    <property type="entry name" value="Immunoglobulins"/>
    <property type="match status" value="3"/>
</dbReference>
<dbReference type="AlphaFoldDB" id="A0A3S3P700"/>
<feature type="domain" description="Ig-like" evidence="4">
    <location>
        <begin position="320"/>
        <end position="370"/>
    </location>
</feature>
<evidence type="ECO:0000256" key="2">
    <source>
        <dbReference type="ARBA" id="ARBA00023136"/>
    </source>
</evidence>
<dbReference type="InterPro" id="IPR013162">
    <property type="entry name" value="CD80_C2-set"/>
</dbReference>
<reference evidence="5 6" key="1">
    <citation type="journal article" date="2018" name="Gigascience">
        <title>Genomes of trombidid mites reveal novel predicted allergens and laterally-transferred genes associated with secondary metabolism.</title>
        <authorList>
            <person name="Dong X."/>
            <person name="Chaisiri K."/>
            <person name="Xia D."/>
            <person name="Armstrong S.D."/>
            <person name="Fang Y."/>
            <person name="Donnelly M.J."/>
            <person name="Kadowaki T."/>
            <person name="McGarry J.W."/>
            <person name="Darby A.C."/>
            <person name="Makepeace B.L."/>
        </authorList>
    </citation>
    <scope>NUCLEOTIDE SEQUENCE [LARGE SCALE GENOMIC DNA]</scope>
    <source>
        <strain evidence="5">UoL-WK</strain>
    </source>
</reference>
<sequence length="370" mass="41538">MMRFFDFSLKVPSVNGIFGGRSVVPCNISIPLDDSVILILWYKGDTTGAPIYSVDGRYTDELTNAEHFQSNLLENRAIFEISSRPPSLIIEPTREEDDGLYFCRIDFKWSRTIIKPIFLNVIVPPHKLLITNENGVQFRNTAGPFNEDEDAVLHCTVKGGKPPPAVHWLKDGKLLDDKFDANDNGSLIINTLVIPRIQRSFLHTSLTCRVVMRPLYVQIANARKQLLAGEKIEIICQTHGSRPPAQITWTLAGKVIPYSREAYSEEGNISTSVLELIPAAEDNASLLVCKSENHRLLNSSLEDSWVLNILYKPIVQMSTPNALQKRKLISIQEENSFKLECIINANPSSTDMLWFFNEQPLRSAAAIEGA</sequence>
<dbReference type="Pfam" id="PF08205">
    <property type="entry name" value="C2-set_2"/>
    <property type="match status" value="2"/>
</dbReference>
<dbReference type="STRING" id="1965070.A0A3S3P700"/>
<evidence type="ECO:0000256" key="1">
    <source>
        <dbReference type="ARBA" id="ARBA00004167"/>
    </source>
</evidence>
<feature type="domain" description="Ig-like" evidence="4">
    <location>
        <begin position="214"/>
        <end position="308"/>
    </location>
</feature>
<comment type="subcellular location">
    <subcellularLocation>
        <location evidence="1">Membrane</location>
        <topology evidence="1">Single-pass membrane protein</topology>
    </subcellularLocation>
</comment>
<evidence type="ECO:0000313" key="5">
    <source>
        <dbReference type="EMBL" id="RWS16237.1"/>
    </source>
</evidence>
<evidence type="ECO:0000313" key="6">
    <source>
        <dbReference type="Proteomes" id="UP000285301"/>
    </source>
</evidence>
<dbReference type="PANTHER" id="PTHR23278">
    <property type="entry name" value="SIDESTEP PROTEIN"/>
    <property type="match status" value="1"/>
</dbReference>
<name>A0A3S3P700_9ACAR</name>
<accession>A0A3S3P700</accession>
<dbReference type="InterPro" id="IPR007110">
    <property type="entry name" value="Ig-like_dom"/>
</dbReference>
<dbReference type="SMART" id="SM00409">
    <property type="entry name" value="IG"/>
    <property type="match status" value="3"/>
</dbReference>
<feature type="domain" description="Ig-like" evidence="4">
    <location>
        <begin position="19"/>
        <end position="114"/>
    </location>
</feature>
<dbReference type="OrthoDB" id="6514832at2759"/>
<feature type="domain" description="Ig-like" evidence="4">
    <location>
        <begin position="125"/>
        <end position="210"/>
    </location>
</feature>
<dbReference type="GO" id="GO:0016020">
    <property type="term" value="C:membrane"/>
    <property type="evidence" value="ECO:0007669"/>
    <property type="project" value="UniProtKB-SubCell"/>
</dbReference>
<dbReference type="PROSITE" id="PS50835">
    <property type="entry name" value="IG_LIKE"/>
    <property type="match status" value="4"/>
</dbReference>
<evidence type="ECO:0000256" key="3">
    <source>
        <dbReference type="ARBA" id="ARBA00023157"/>
    </source>
</evidence>